<dbReference type="RefSeq" id="WP_135868536.1">
    <property type="nucleotide sequence ID" value="NZ_SRSC01000001.1"/>
</dbReference>
<sequence length="137" mass="14800">MPESGKIHIWLAATLAVALGALLFLRMGEANLDHLTSASGILTMQECIACHSEGSTHPVAICLDDHCLYTNDHSLMHRYPPLGKEMEYASAAEVLAAGCILEDGKITCLSCHDLTQPAPHLIRAGDQLCGICHRLLR</sequence>
<dbReference type="InterPro" id="IPR036280">
    <property type="entry name" value="Multihaem_cyt_sf"/>
</dbReference>
<organism evidence="1 2">
    <name type="scientific">Geomonas terrae</name>
    <dbReference type="NCBI Taxonomy" id="2562681"/>
    <lineage>
        <taxon>Bacteria</taxon>
        <taxon>Pseudomonadati</taxon>
        <taxon>Thermodesulfobacteriota</taxon>
        <taxon>Desulfuromonadia</taxon>
        <taxon>Geobacterales</taxon>
        <taxon>Geobacteraceae</taxon>
        <taxon>Geomonas</taxon>
    </lineage>
</organism>
<dbReference type="EMBL" id="SRSC01000001">
    <property type="protein sequence ID" value="TGU74201.1"/>
    <property type="molecule type" value="Genomic_DNA"/>
</dbReference>
<comment type="caution">
    <text evidence="1">The sequence shown here is derived from an EMBL/GenBank/DDBJ whole genome shotgun (WGS) entry which is preliminary data.</text>
</comment>
<name>A0A4S1CKF8_9BACT</name>
<dbReference type="Proteomes" id="UP000306416">
    <property type="component" value="Unassembled WGS sequence"/>
</dbReference>
<reference evidence="1 2" key="1">
    <citation type="submission" date="2019-04" db="EMBL/GenBank/DDBJ databases">
        <title>Geobacter oryzae sp. nov., ferric-reducing bacteria isolated from paddy soil.</title>
        <authorList>
            <person name="Xu Z."/>
            <person name="Masuda Y."/>
            <person name="Itoh H."/>
            <person name="Senoo K."/>
        </authorList>
    </citation>
    <scope>NUCLEOTIDE SEQUENCE [LARGE SCALE GENOMIC DNA]</scope>
    <source>
        <strain evidence="1 2">Red111</strain>
    </source>
</reference>
<evidence type="ECO:0008006" key="3">
    <source>
        <dbReference type="Google" id="ProtNLM"/>
    </source>
</evidence>
<dbReference type="SUPFAM" id="SSF48695">
    <property type="entry name" value="Multiheme cytochromes"/>
    <property type="match status" value="1"/>
</dbReference>
<dbReference type="AlphaFoldDB" id="A0A4S1CKF8"/>
<accession>A0A4S1CKF8</accession>
<evidence type="ECO:0000313" key="2">
    <source>
        <dbReference type="Proteomes" id="UP000306416"/>
    </source>
</evidence>
<gene>
    <name evidence="1" type="ORF">E4633_01660</name>
</gene>
<proteinExistence type="predicted"/>
<protein>
    <recommendedName>
        <fullName evidence="3">Doubled CXXCH motif domain-containing protein</fullName>
    </recommendedName>
</protein>
<evidence type="ECO:0000313" key="1">
    <source>
        <dbReference type="EMBL" id="TGU74201.1"/>
    </source>
</evidence>
<keyword evidence="2" id="KW-1185">Reference proteome</keyword>